<comment type="caution">
    <text evidence="3">The sequence shown here is derived from an EMBL/GenBank/DDBJ whole genome shotgun (WGS) entry which is preliminary data.</text>
</comment>
<proteinExistence type="predicted"/>
<dbReference type="Gene3D" id="3.40.50.2000">
    <property type="entry name" value="Glycogen Phosphorylase B"/>
    <property type="match status" value="2"/>
</dbReference>
<dbReference type="PANTHER" id="PTHR45947">
    <property type="entry name" value="SULFOQUINOVOSYL TRANSFERASE SQD2"/>
    <property type="match status" value="1"/>
</dbReference>
<dbReference type="SUPFAM" id="SSF53756">
    <property type="entry name" value="UDP-Glycosyltransferase/glycogen phosphorylase"/>
    <property type="match status" value="1"/>
</dbReference>
<name>A0A512TKV3_CLOBU</name>
<dbReference type="InterPro" id="IPR028098">
    <property type="entry name" value="Glyco_trans_4-like_N"/>
</dbReference>
<dbReference type="InterPro" id="IPR050194">
    <property type="entry name" value="Glycosyltransferase_grp1"/>
</dbReference>
<protein>
    <submittedName>
        <fullName evidence="3">Glycosyl transferase</fullName>
    </submittedName>
</protein>
<dbReference type="AlphaFoldDB" id="A0A512TKV3"/>
<dbReference type="Pfam" id="PF00534">
    <property type="entry name" value="Glycos_transf_1"/>
    <property type="match status" value="1"/>
</dbReference>
<sequence>MNIALVHDWLPFMGGAERVLTNFYELYPNAPIYTTICNRNKIDEPLRDANIITSHLQKNKEINNHRRLFPFMMTAIESFDLNKYDIVLSDSSSVAKGVITSPDTMHICYCHSPMRYAWEFSHEYAGKMAGKGGLKSKLLSYFLTGVRLWDNASADRVDYFIANSHNVAKRIWKHYRRESVVIHPPVRCNLFNISDVDEDYFLIVSRLQEYKRIDLAVEAFNKLGLPLVIIGDGPDRKKLESMANSNIKFLGRESDEVIKEHYAKCRAFLFTGEEDFGITPLEAMASGRPVIAYRKGGALETVIENKTGIFFDNQKYDDLINAIKKFENMTFNKKTIRNHAETFDEAIFKQKISEFIEDKYSEFNSLNNIIGKITYCNSEAEKFAALDKE</sequence>
<feature type="domain" description="Glycosyltransferase subfamily 4-like N-terminal" evidence="2">
    <location>
        <begin position="13"/>
        <end position="187"/>
    </location>
</feature>
<dbReference type="PANTHER" id="PTHR45947:SF3">
    <property type="entry name" value="SULFOQUINOVOSYL TRANSFERASE SQD2"/>
    <property type="match status" value="1"/>
</dbReference>
<reference evidence="3 4" key="1">
    <citation type="submission" date="2019-07" db="EMBL/GenBank/DDBJ databases">
        <title>Whole genome shotgun sequence of Clostridium butyricum NBRC 3858.</title>
        <authorList>
            <person name="Hosoyama A."/>
            <person name="Uohara A."/>
            <person name="Ohji S."/>
            <person name="Ichikawa N."/>
        </authorList>
    </citation>
    <scope>NUCLEOTIDE SEQUENCE [LARGE SCALE GENOMIC DNA]</scope>
    <source>
        <strain evidence="3 4">NBRC 3858</strain>
    </source>
</reference>
<evidence type="ECO:0000313" key="3">
    <source>
        <dbReference type="EMBL" id="GEQ20894.1"/>
    </source>
</evidence>
<dbReference type="InterPro" id="IPR001296">
    <property type="entry name" value="Glyco_trans_1"/>
</dbReference>
<evidence type="ECO:0000259" key="2">
    <source>
        <dbReference type="Pfam" id="PF13439"/>
    </source>
</evidence>
<accession>A0A512TKV3</accession>
<dbReference type="Proteomes" id="UP000321089">
    <property type="component" value="Unassembled WGS sequence"/>
</dbReference>
<dbReference type="Pfam" id="PF13439">
    <property type="entry name" value="Glyco_transf_4"/>
    <property type="match status" value="1"/>
</dbReference>
<gene>
    <name evidence="3" type="ORF">CBU02nite_14000</name>
</gene>
<evidence type="ECO:0000313" key="4">
    <source>
        <dbReference type="Proteomes" id="UP000321089"/>
    </source>
</evidence>
<dbReference type="RefSeq" id="WP_146868216.1">
    <property type="nucleotide sequence ID" value="NZ_BKBC01000014.1"/>
</dbReference>
<dbReference type="EMBL" id="BKBC01000014">
    <property type="protein sequence ID" value="GEQ20894.1"/>
    <property type="molecule type" value="Genomic_DNA"/>
</dbReference>
<keyword evidence="3" id="KW-0808">Transferase</keyword>
<organism evidence="3 4">
    <name type="scientific">Clostridium butyricum</name>
    <dbReference type="NCBI Taxonomy" id="1492"/>
    <lineage>
        <taxon>Bacteria</taxon>
        <taxon>Bacillati</taxon>
        <taxon>Bacillota</taxon>
        <taxon>Clostridia</taxon>
        <taxon>Eubacteriales</taxon>
        <taxon>Clostridiaceae</taxon>
        <taxon>Clostridium</taxon>
    </lineage>
</organism>
<feature type="domain" description="Glycosyl transferase family 1" evidence="1">
    <location>
        <begin position="195"/>
        <end position="330"/>
    </location>
</feature>
<evidence type="ECO:0000259" key="1">
    <source>
        <dbReference type="Pfam" id="PF00534"/>
    </source>
</evidence>
<dbReference type="GO" id="GO:0016757">
    <property type="term" value="F:glycosyltransferase activity"/>
    <property type="evidence" value="ECO:0007669"/>
    <property type="project" value="InterPro"/>
</dbReference>